<feature type="transmembrane region" description="Helical" evidence="11">
    <location>
        <begin position="12"/>
        <end position="35"/>
    </location>
</feature>
<evidence type="ECO:0000256" key="1">
    <source>
        <dbReference type="ARBA" id="ARBA00004377"/>
    </source>
</evidence>
<comment type="caution">
    <text evidence="13">The sequence shown here is derived from an EMBL/GenBank/DDBJ whole genome shotgun (WGS) entry which is preliminary data.</text>
</comment>
<evidence type="ECO:0000256" key="5">
    <source>
        <dbReference type="ARBA" id="ARBA00022519"/>
    </source>
</evidence>
<evidence type="ECO:0000256" key="11">
    <source>
        <dbReference type="SAM" id="Phobius"/>
    </source>
</evidence>
<dbReference type="Gene3D" id="3.55.40.10">
    <property type="entry name" value="minor pseudopilin epsh domain"/>
    <property type="match status" value="1"/>
</dbReference>
<keyword evidence="6 11" id="KW-0812">Transmembrane</keyword>
<dbReference type="NCBIfam" id="TIGR02532">
    <property type="entry name" value="IV_pilin_GFxxxE"/>
    <property type="match status" value="1"/>
</dbReference>
<dbReference type="OrthoDB" id="2313614at2"/>
<comment type="subcellular location">
    <subcellularLocation>
        <location evidence="1">Cell inner membrane</location>
        <topology evidence="1">Single-pass membrane protein</topology>
    </subcellularLocation>
</comment>
<dbReference type="AlphaFoldDB" id="A0A558DRP0"/>
<organism evidence="13 14">
    <name type="scientific">Sedimenticola selenatireducens</name>
    <dbReference type="NCBI Taxonomy" id="191960"/>
    <lineage>
        <taxon>Bacteria</taxon>
        <taxon>Pseudomonadati</taxon>
        <taxon>Pseudomonadota</taxon>
        <taxon>Gammaproteobacteria</taxon>
        <taxon>Chromatiales</taxon>
        <taxon>Sedimenticolaceae</taxon>
        <taxon>Sedimenticola</taxon>
    </lineage>
</organism>
<evidence type="ECO:0000256" key="10">
    <source>
        <dbReference type="ARBA" id="ARBA00030775"/>
    </source>
</evidence>
<dbReference type="PROSITE" id="PS00409">
    <property type="entry name" value="PROKAR_NTER_METHYL"/>
    <property type="match status" value="1"/>
</dbReference>
<comment type="similarity">
    <text evidence="9">Belongs to the GSP H family.</text>
</comment>
<keyword evidence="8 11" id="KW-0472">Membrane</keyword>
<evidence type="ECO:0000256" key="4">
    <source>
        <dbReference type="ARBA" id="ARBA00022481"/>
    </source>
</evidence>
<evidence type="ECO:0000256" key="6">
    <source>
        <dbReference type="ARBA" id="ARBA00022692"/>
    </source>
</evidence>
<dbReference type="RefSeq" id="WP_144358387.1">
    <property type="nucleotide sequence ID" value="NZ_VMNH01000007.1"/>
</dbReference>
<evidence type="ECO:0000256" key="7">
    <source>
        <dbReference type="ARBA" id="ARBA00022989"/>
    </source>
</evidence>
<dbReference type="SUPFAM" id="SSF54523">
    <property type="entry name" value="Pili subunits"/>
    <property type="match status" value="1"/>
</dbReference>
<dbReference type="GO" id="GO:0015628">
    <property type="term" value="P:protein secretion by the type II secretion system"/>
    <property type="evidence" value="ECO:0007669"/>
    <property type="project" value="InterPro"/>
</dbReference>
<evidence type="ECO:0000259" key="12">
    <source>
        <dbReference type="Pfam" id="PF12019"/>
    </source>
</evidence>
<evidence type="ECO:0000313" key="13">
    <source>
        <dbReference type="EMBL" id="TVO75807.1"/>
    </source>
</evidence>
<keyword evidence="3" id="KW-1003">Cell membrane</keyword>
<evidence type="ECO:0000313" key="14">
    <source>
        <dbReference type="Proteomes" id="UP000316649"/>
    </source>
</evidence>
<evidence type="ECO:0000256" key="3">
    <source>
        <dbReference type="ARBA" id="ARBA00022475"/>
    </source>
</evidence>
<evidence type="ECO:0000256" key="9">
    <source>
        <dbReference type="ARBA" id="ARBA00025772"/>
    </source>
</evidence>
<dbReference type="GO" id="GO:0005886">
    <property type="term" value="C:plasma membrane"/>
    <property type="evidence" value="ECO:0007669"/>
    <property type="project" value="UniProtKB-SubCell"/>
</dbReference>
<reference evidence="13 14" key="1">
    <citation type="submission" date="2019-07" db="EMBL/GenBank/DDBJ databases">
        <title>The pathways for chlorine oxyanion respiration interact through the shared metabolite chlorate.</title>
        <authorList>
            <person name="Barnum T.P."/>
            <person name="Cheng Y."/>
            <person name="Hill K.A."/>
            <person name="Lucas L.N."/>
            <person name="Carlson H.K."/>
            <person name="Coates J.D."/>
        </authorList>
    </citation>
    <scope>NUCLEOTIDE SEQUENCE [LARGE SCALE GENOMIC DNA]</scope>
    <source>
        <strain evidence="13 14">BK-1</strain>
    </source>
</reference>
<dbReference type="Pfam" id="PF07963">
    <property type="entry name" value="N_methyl"/>
    <property type="match status" value="1"/>
</dbReference>
<proteinExistence type="inferred from homology"/>
<dbReference type="GO" id="GO:0015627">
    <property type="term" value="C:type II protein secretion system complex"/>
    <property type="evidence" value="ECO:0007669"/>
    <property type="project" value="InterPro"/>
</dbReference>
<feature type="domain" description="General secretion pathway GspH" evidence="12">
    <location>
        <begin position="50"/>
        <end position="168"/>
    </location>
</feature>
<gene>
    <name evidence="13" type="ORF">FHP88_07345</name>
</gene>
<dbReference type="Proteomes" id="UP000316649">
    <property type="component" value="Unassembled WGS sequence"/>
</dbReference>
<keyword evidence="14" id="KW-1185">Reference proteome</keyword>
<keyword evidence="4" id="KW-0488">Methylation</keyword>
<evidence type="ECO:0000256" key="2">
    <source>
        <dbReference type="ARBA" id="ARBA00021549"/>
    </source>
</evidence>
<keyword evidence="7 11" id="KW-1133">Transmembrane helix</keyword>
<dbReference type="Pfam" id="PF12019">
    <property type="entry name" value="GspH"/>
    <property type="match status" value="1"/>
</dbReference>
<protein>
    <recommendedName>
        <fullName evidence="2">Type II secretion system protein H</fullName>
    </recommendedName>
    <alternativeName>
        <fullName evidence="10">General secretion pathway protein H</fullName>
    </alternativeName>
</protein>
<dbReference type="EMBL" id="VMNH01000007">
    <property type="protein sequence ID" value="TVO75807.1"/>
    <property type="molecule type" value="Genomic_DNA"/>
</dbReference>
<name>A0A558DRP0_9GAMM</name>
<keyword evidence="5" id="KW-0997">Cell inner membrane</keyword>
<dbReference type="InterPro" id="IPR012902">
    <property type="entry name" value="N_methyl_site"/>
</dbReference>
<sequence length="185" mass="19837">MKSHVIEPASSCAGLTLIELLITLAIGAITLTMAVPAMGSLIGNNARASAINTLVSHIQLARSEAIARGGQTILCPSINGSTCLNTTRWNDGYILVADKNGNKYADSDDEVVRVFEGLDQRITITSTSNRKKILFNWLGMTPGYNLTLSFCDRQQTVTPKAVIVSNTGRPRLSDKQPDGTPIDCS</sequence>
<evidence type="ECO:0000256" key="8">
    <source>
        <dbReference type="ARBA" id="ARBA00023136"/>
    </source>
</evidence>
<accession>A0A558DRP0</accession>
<dbReference type="InterPro" id="IPR045584">
    <property type="entry name" value="Pilin-like"/>
</dbReference>
<dbReference type="InterPro" id="IPR022346">
    <property type="entry name" value="T2SS_GspH"/>
</dbReference>